<evidence type="ECO:0000313" key="4">
    <source>
        <dbReference type="Proteomes" id="UP000662888"/>
    </source>
</evidence>
<protein>
    <submittedName>
        <fullName evidence="3">SWIM zinc finger family protein</fullName>
    </submittedName>
</protein>
<feature type="domain" description="SWIM-type" evidence="2">
    <location>
        <begin position="52"/>
        <end position="85"/>
    </location>
</feature>
<proteinExistence type="predicted"/>
<reference evidence="3 4" key="1">
    <citation type="submission" date="2020-11" db="EMBL/GenBank/DDBJ databases">
        <authorList>
            <person name="Sun Q."/>
        </authorList>
    </citation>
    <scope>NUCLEOTIDE SEQUENCE [LARGE SCALE GENOMIC DNA]</scope>
    <source>
        <strain evidence="3 4">P8398</strain>
    </source>
</reference>
<evidence type="ECO:0000259" key="2">
    <source>
        <dbReference type="PROSITE" id="PS50966"/>
    </source>
</evidence>
<dbReference type="PROSITE" id="PS50966">
    <property type="entry name" value="ZF_SWIM"/>
    <property type="match status" value="1"/>
</dbReference>
<accession>A0AA49A5G9</accession>
<organism evidence="3 4">
    <name type="scientific">Massilia antarctica</name>
    <dbReference type="NCBI Taxonomy" id="2765360"/>
    <lineage>
        <taxon>Bacteria</taxon>
        <taxon>Pseudomonadati</taxon>
        <taxon>Pseudomonadota</taxon>
        <taxon>Betaproteobacteria</taxon>
        <taxon>Burkholderiales</taxon>
        <taxon>Oxalobacteraceae</taxon>
        <taxon>Telluria group</taxon>
        <taxon>Massilia</taxon>
    </lineage>
</organism>
<dbReference type="Pfam" id="PF04434">
    <property type="entry name" value="SWIM"/>
    <property type="match status" value="1"/>
</dbReference>
<evidence type="ECO:0000256" key="1">
    <source>
        <dbReference type="PROSITE-ProRule" id="PRU00325"/>
    </source>
</evidence>
<keyword evidence="4" id="KW-1185">Reference proteome</keyword>
<dbReference type="EMBL" id="CP065053">
    <property type="protein sequence ID" value="QPI47523.1"/>
    <property type="molecule type" value="Genomic_DNA"/>
</dbReference>
<sequence>MTLNADQILALAPDASSAKAGSQLAGPAKWGNLGRTDTAVWGECQGSGKVPYRTQIDLAEPAFKCSCPSRKFPCKHGIGLYLLLTSNASLFAAGAPPQWVADWIDSRQQRSEKKLQSAADKVIATTPEQAAAQAAAAQKREDKRDSKVAAGIAELHTWLEDLAREGLSTLRARGPAFWNDIAARMVDAQAGGLAARLRRASGMCFDTTLPDWETQLARELASIYLLGTACRRLPELPPELQSDVRTLVGWTISQEDVLAQAGVRDRWQVLAQHTSDSERIRARTTWLRGMASGCWAMILQYAAGTQGYDKVLAPGTQFDAELCFYPSAYPLRALIKEQDAVSPLDTSLASAPTLDASLAAYADALARNPFLDRFPLALGAMVPRAGAAPHLAGADGRIIPLHAGFRHLWPLLALSGGHPVTVIGEWDGYAIVPLSVFAENRLHYFDNETVA</sequence>
<keyword evidence="1" id="KW-0479">Metal-binding</keyword>
<keyword evidence="1" id="KW-0862">Zinc</keyword>
<dbReference type="InterPro" id="IPR007527">
    <property type="entry name" value="Znf_SWIM"/>
</dbReference>
<evidence type="ECO:0000313" key="3">
    <source>
        <dbReference type="EMBL" id="QPI47523.1"/>
    </source>
</evidence>
<gene>
    <name evidence="3" type="ORF">IV454_18125</name>
</gene>
<name>A0AA49A5G9_9BURK</name>
<keyword evidence="1" id="KW-0863">Zinc-finger</keyword>
<dbReference type="RefSeq" id="WP_206087219.1">
    <property type="nucleotide sequence ID" value="NZ_CP065053.1"/>
</dbReference>
<dbReference type="Proteomes" id="UP000662888">
    <property type="component" value="Chromosome"/>
</dbReference>